<dbReference type="Pfam" id="PF00067">
    <property type="entry name" value="p450"/>
    <property type="match status" value="1"/>
</dbReference>
<feature type="binding site" description="axial binding residue" evidence="13">
    <location>
        <position position="446"/>
    </location>
    <ligand>
        <name>heme</name>
        <dbReference type="ChEBI" id="CHEBI:30413"/>
    </ligand>
    <ligandPart>
        <name>Fe</name>
        <dbReference type="ChEBI" id="CHEBI:18248"/>
    </ligandPart>
</feature>
<dbReference type="PANTHER" id="PTHR24292">
    <property type="entry name" value="CYTOCHROME P450"/>
    <property type="match status" value="1"/>
</dbReference>
<dbReference type="OMA" id="EINYLAY"/>
<dbReference type="FunFam" id="1.10.630.10:FF:000042">
    <property type="entry name" value="Cytochrome P450"/>
    <property type="match status" value="1"/>
</dbReference>
<evidence type="ECO:0000256" key="3">
    <source>
        <dbReference type="ARBA" id="ARBA00004406"/>
    </source>
</evidence>
<evidence type="ECO:0000256" key="6">
    <source>
        <dbReference type="ARBA" id="ARBA00022723"/>
    </source>
</evidence>
<evidence type="ECO:0000256" key="11">
    <source>
        <dbReference type="ARBA" id="ARBA00023033"/>
    </source>
</evidence>
<evidence type="ECO:0000256" key="9">
    <source>
        <dbReference type="ARBA" id="ARBA00023002"/>
    </source>
</evidence>
<protein>
    <submittedName>
        <fullName evidence="16">Cytochrome P450 9e2</fullName>
    </submittedName>
</protein>
<keyword evidence="6 13" id="KW-0479">Metal-binding</keyword>
<dbReference type="InterPro" id="IPR017972">
    <property type="entry name" value="Cyt_P450_CS"/>
</dbReference>
<keyword evidence="8" id="KW-0492">Microsome</keyword>
<keyword evidence="11 14" id="KW-0503">Monooxygenase</keyword>
<dbReference type="InterPro" id="IPR050476">
    <property type="entry name" value="Insect_CytP450_Detox"/>
</dbReference>
<gene>
    <name evidence="16" type="ORF">EAI_13256</name>
</gene>
<dbReference type="OrthoDB" id="2789670at2759"/>
<evidence type="ECO:0000256" key="5">
    <source>
        <dbReference type="ARBA" id="ARBA00022617"/>
    </source>
</evidence>
<keyword evidence="17" id="KW-1185">Reference proteome</keyword>
<dbReference type="GO" id="GO:0016705">
    <property type="term" value="F:oxidoreductase activity, acting on paired donors, with incorporation or reduction of molecular oxygen"/>
    <property type="evidence" value="ECO:0007669"/>
    <property type="project" value="InterPro"/>
</dbReference>
<evidence type="ECO:0000256" key="2">
    <source>
        <dbReference type="ARBA" id="ARBA00004174"/>
    </source>
</evidence>
<dbReference type="SUPFAM" id="SSF48264">
    <property type="entry name" value="Cytochrome P450"/>
    <property type="match status" value="1"/>
</dbReference>
<organism evidence="17">
    <name type="scientific">Harpegnathos saltator</name>
    <name type="common">Jerdon's jumping ant</name>
    <dbReference type="NCBI Taxonomy" id="610380"/>
    <lineage>
        <taxon>Eukaryota</taxon>
        <taxon>Metazoa</taxon>
        <taxon>Ecdysozoa</taxon>
        <taxon>Arthropoda</taxon>
        <taxon>Hexapoda</taxon>
        <taxon>Insecta</taxon>
        <taxon>Pterygota</taxon>
        <taxon>Neoptera</taxon>
        <taxon>Endopterygota</taxon>
        <taxon>Hymenoptera</taxon>
        <taxon>Apocrita</taxon>
        <taxon>Aculeata</taxon>
        <taxon>Formicoidea</taxon>
        <taxon>Formicidae</taxon>
        <taxon>Ponerinae</taxon>
        <taxon>Ponerini</taxon>
        <taxon>Harpegnathos</taxon>
    </lineage>
</organism>
<dbReference type="PRINTS" id="PR00463">
    <property type="entry name" value="EP450I"/>
</dbReference>
<dbReference type="GO" id="GO:0005506">
    <property type="term" value="F:iron ion binding"/>
    <property type="evidence" value="ECO:0007669"/>
    <property type="project" value="InterPro"/>
</dbReference>
<keyword evidence="9 14" id="KW-0560">Oxidoreductase</keyword>
<dbReference type="PROSITE" id="PS00086">
    <property type="entry name" value="CYTOCHROME_P450"/>
    <property type="match status" value="1"/>
</dbReference>
<dbReference type="InterPro" id="IPR001128">
    <property type="entry name" value="Cyt_P450"/>
</dbReference>
<evidence type="ECO:0000256" key="10">
    <source>
        <dbReference type="ARBA" id="ARBA00023004"/>
    </source>
</evidence>
<evidence type="ECO:0000256" key="14">
    <source>
        <dbReference type="RuleBase" id="RU000461"/>
    </source>
</evidence>
<reference evidence="16 17" key="1">
    <citation type="journal article" date="2010" name="Science">
        <title>Genomic comparison of the ants Camponotus floridanus and Harpegnathos saltator.</title>
        <authorList>
            <person name="Bonasio R."/>
            <person name="Zhang G."/>
            <person name="Ye C."/>
            <person name="Mutti N.S."/>
            <person name="Fang X."/>
            <person name="Qin N."/>
            <person name="Donahue G."/>
            <person name="Yang P."/>
            <person name="Li Q."/>
            <person name="Li C."/>
            <person name="Zhang P."/>
            <person name="Huang Z."/>
            <person name="Berger S.L."/>
            <person name="Reinberg D."/>
            <person name="Wang J."/>
            <person name="Liebig J."/>
        </authorList>
    </citation>
    <scope>NUCLEOTIDE SEQUENCE [LARGE SCALE GENOMIC DNA]</scope>
    <source>
        <strain evidence="16 17">R22 G/1</strain>
    </source>
</reference>
<dbReference type="AlphaFoldDB" id="E2C4U9"/>
<keyword evidence="15" id="KW-1133">Transmembrane helix</keyword>
<keyword evidence="12 15" id="KW-0472">Membrane</keyword>
<evidence type="ECO:0000256" key="7">
    <source>
        <dbReference type="ARBA" id="ARBA00022824"/>
    </source>
</evidence>
<evidence type="ECO:0000256" key="1">
    <source>
        <dbReference type="ARBA" id="ARBA00001971"/>
    </source>
</evidence>
<dbReference type="FunCoup" id="E2C4U9">
    <property type="interactions" value="52"/>
</dbReference>
<evidence type="ECO:0000256" key="15">
    <source>
        <dbReference type="SAM" id="Phobius"/>
    </source>
</evidence>
<keyword evidence="7" id="KW-0256">Endoplasmic reticulum</keyword>
<name>E2C4U9_HARSA</name>
<evidence type="ECO:0000256" key="4">
    <source>
        <dbReference type="ARBA" id="ARBA00010617"/>
    </source>
</evidence>
<dbReference type="Gene3D" id="1.10.630.10">
    <property type="entry name" value="Cytochrome P450"/>
    <property type="match status" value="1"/>
</dbReference>
<evidence type="ECO:0000313" key="17">
    <source>
        <dbReference type="Proteomes" id="UP000008237"/>
    </source>
</evidence>
<dbReference type="PANTHER" id="PTHR24292:SF54">
    <property type="entry name" value="CYP9F3-RELATED"/>
    <property type="match status" value="1"/>
</dbReference>
<dbReference type="InterPro" id="IPR036396">
    <property type="entry name" value="Cyt_P450_sf"/>
</dbReference>
<dbReference type="GO" id="GO:0020037">
    <property type="term" value="F:heme binding"/>
    <property type="evidence" value="ECO:0007669"/>
    <property type="project" value="InterPro"/>
</dbReference>
<keyword evidence="15" id="KW-0812">Transmembrane</keyword>
<evidence type="ECO:0000256" key="8">
    <source>
        <dbReference type="ARBA" id="ARBA00022848"/>
    </source>
</evidence>
<comment type="similarity">
    <text evidence="4 14">Belongs to the cytochrome P450 family.</text>
</comment>
<dbReference type="PRINTS" id="PR00385">
    <property type="entry name" value="P450"/>
</dbReference>
<feature type="transmembrane region" description="Helical" evidence="15">
    <location>
        <begin position="6"/>
        <end position="26"/>
    </location>
</feature>
<dbReference type="EMBL" id="GL452660">
    <property type="protein sequence ID" value="EFN77007.1"/>
    <property type="molecule type" value="Genomic_DNA"/>
</dbReference>
<keyword evidence="5 13" id="KW-0349">Heme</keyword>
<evidence type="ECO:0000313" key="16">
    <source>
        <dbReference type="EMBL" id="EFN77007.1"/>
    </source>
</evidence>
<dbReference type="CDD" id="cd11056">
    <property type="entry name" value="CYP6-like"/>
    <property type="match status" value="1"/>
</dbReference>
<dbReference type="InParanoid" id="E2C4U9"/>
<evidence type="ECO:0000256" key="12">
    <source>
        <dbReference type="ARBA" id="ARBA00023136"/>
    </source>
</evidence>
<dbReference type="InterPro" id="IPR002401">
    <property type="entry name" value="Cyt_P450_E_grp-I"/>
</dbReference>
<comment type="subcellular location">
    <subcellularLocation>
        <location evidence="3">Endoplasmic reticulum membrane</location>
        <topology evidence="3">Peripheral membrane protein</topology>
    </subcellularLocation>
    <subcellularLocation>
        <location evidence="2">Microsome membrane</location>
        <topology evidence="2">Peripheral membrane protein</topology>
    </subcellularLocation>
</comment>
<keyword evidence="10 13" id="KW-0408">Iron</keyword>
<dbReference type="GO" id="GO:0004497">
    <property type="term" value="F:monooxygenase activity"/>
    <property type="evidence" value="ECO:0007669"/>
    <property type="project" value="UniProtKB-KW"/>
</dbReference>
<accession>E2C4U9</accession>
<sequence>MYAIGLSLIIGAFGLYYFFFKDLYLFKNYSIPYLKPWPLVGNMGQVIFGKKSLNEFVKIMYDKYPGAKYIGIYDIFEPVIMLRDIELIKSIAIKHFDIFSDHRNFIQYDQDPLASQNLFLLRGDKWRNIRSILSPSFTSSKMKTMFNLISDYAEDFTNFVVQLPPEKRVMEAKDVFKRYTTDIIATCAYGISINSMRNPNNLFYIFANDKTFLKTLNVLHLTINRCFPWLGRILKFKFVNEKMGKFFQNIVEISIRTRIENNIVRPDMLHLMMESRDRENNSLNLTMEDMVSQVFAFFLAGFETSSTLMCFATHKIAENEDVQRKLQNEIDHVLENTNCQVSYEEINDMEYLGAVLNEALRMYPVVMVIDRICLTEFELPPTLTGAKPFTMKKGQGILIPIYGLHYDPKYFEEPDKFNPDRFIGEQKRYIDKTGAFLPFGIGPRKCIGYRFALMEIKLLLFHLLARCDLLPCEKNQIPLKFAKHNIFLGTESKLWLKVKPRENPHRTVVVNVSSSVNVDNK</sequence>
<comment type="cofactor">
    <cofactor evidence="1 13">
        <name>heme</name>
        <dbReference type="ChEBI" id="CHEBI:30413"/>
    </cofactor>
</comment>
<proteinExistence type="inferred from homology"/>
<evidence type="ECO:0000256" key="13">
    <source>
        <dbReference type="PIRSR" id="PIRSR602401-1"/>
    </source>
</evidence>
<dbReference type="Proteomes" id="UP000008237">
    <property type="component" value="Unassembled WGS sequence"/>
</dbReference>
<dbReference type="GO" id="GO:0005789">
    <property type="term" value="C:endoplasmic reticulum membrane"/>
    <property type="evidence" value="ECO:0007669"/>
    <property type="project" value="UniProtKB-SubCell"/>
</dbReference>